<feature type="compositionally biased region" description="Low complexity" evidence="1">
    <location>
        <begin position="104"/>
        <end position="118"/>
    </location>
</feature>
<accession>A0A9W6YXP6</accession>
<evidence type="ECO:0000256" key="1">
    <source>
        <dbReference type="SAM" id="MobiDB-lite"/>
    </source>
</evidence>
<evidence type="ECO:0000313" key="4">
    <source>
        <dbReference type="Proteomes" id="UP001165063"/>
    </source>
</evidence>
<dbReference type="AlphaFoldDB" id="A0A9W6YXP6"/>
<dbReference type="PANTHER" id="PTHR28014">
    <property type="entry name" value="NEGATIVE REGULATOR OF RAS-CAMP PATHWAY"/>
    <property type="match status" value="1"/>
</dbReference>
<evidence type="ECO:0000259" key="2">
    <source>
        <dbReference type="Pfam" id="PF08550"/>
    </source>
</evidence>
<sequence>MSYLDNPSKSPPFLEISQQTLQLLQRAHPNSIDLQNVLTLCTTLTKTSDFVHHGKRLENISWRVANRNLLLRQNFSKSDFQSLLKVSLNLPNSQFPQRSPRPPTSSTATPKAPATIPTGINQPNFTKSKQNTQYNPHVDAPVPAYETSHHDTPPPLPRSKSVITVQQRELKETTTELSSTTDEDLDEELSSSVRTKWLLIQTYH</sequence>
<dbReference type="GO" id="GO:0006808">
    <property type="term" value="P:regulation of nitrogen utilization"/>
    <property type="evidence" value="ECO:0007669"/>
    <property type="project" value="TreeGrafter"/>
</dbReference>
<dbReference type="Proteomes" id="UP001165063">
    <property type="component" value="Unassembled WGS sequence"/>
</dbReference>
<evidence type="ECO:0000313" key="3">
    <source>
        <dbReference type="EMBL" id="GMG35230.1"/>
    </source>
</evidence>
<proteinExistence type="predicted"/>
<dbReference type="OrthoDB" id="5054775at2759"/>
<feature type="region of interest" description="Disordered" evidence="1">
    <location>
        <begin position="91"/>
        <end position="160"/>
    </location>
</feature>
<dbReference type="InterPro" id="IPR013860">
    <property type="entry name" value="AreA_GATA"/>
</dbReference>
<name>A0A9W6YXP6_AMBMO</name>
<dbReference type="GO" id="GO:0000122">
    <property type="term" value="P:negative regulation of transcription by RNA polymerase II"/>
    <property type="evidence" value="ECO:0007669"/>
    <property type="project" value="TreeGrafter"/>
</dbReference>
<keyword evidence="4" id="KW-1185">Reference proteome</keyword>
<reference evidence="3" key="1">
    <citation type="submission" date="2023-04" db="EMBL/GenBank/DDBJ databases">
        <title>Ambrosiozyma monospora NBRC 1965.</title>
        <authorList>
            <person name="Ichikawa N."/>
            <person name="Sato H."/>
            <person name="Tonouchi N."/>
        </authorList>
    </citation>
    <scope>NUCLEOTIDE SEQUENCE</scope>
    <source>
        <strain evidence="3">NBRC 1965</strain>
    </source>
</reference>
<dbReference type="InterPro" id="IPR053043">
    <property type="entry name" value="Ras-cAMP_regulatory"/>
</dbReference>
<dbReference type="EMBL" id="BSXU01002193">
    <property type="protein sequence ID" value="GMG35230.1"/>
    <property type="molecule type" value="Genomic_DNA"/>
</dbReference>
<dbReference type="PANTHER" id="PTHR28014:SF1">
    <property type="entry name" value="NEGATIVE REGULATOR OF RAS-CAMP PATHWAY"/>
    <property type="match status" value="1"/>
</dbReference>
<gene>
    <name evidence="3" type="ORF">Amon01_000451500</name>
</gene>
<feature type="compositionally biased region" description="Polar residues" evidence="1">
    <location>
        <begin position="119"/>
        <end position="135"/>
    </location>
</feature>
<dbReference type="Pfam" id="PF08550">
    <property type="entry name" value="GATA_AreA"/>
    <property type="match status" value="1"/>
</dbReference>
<comment type="caution">
    <text evidence="3">The sequence shown here is derived from an EMBL/GenBank/DDBJ whole genome shotgun (WGS) entry which is preliminary data.</text>
</comment>
<feature type="domain" description="Nitrogen regulatory protein areA GATA-like" evidence="2">
    <location>
        <begin position="44"/>
        <end position="64"/>
    </location>
</feature>
<protein>
    <submittedName>
        <fullName evidence="3">Unnamed protein product</fullName>
    </submittedName>
</protein>
<dbReference type="GO" id="GO:0031930">
    <property type="term" value="P:mitochondria-nucleus signaling pathway"/>
    <property type="evidence" value="ECO:0007669"/>
    <property type="project" value="TreeGrafter"/>
</dbReference>
<organism evidence="3 4">
    <name type="scientific">Ambrosiozyma monospora</name>
    <name type="common">Yeast</name>
    <name type="synonym">Endomycopsis monosporus</name>
    <dbReference type="NCBI Taxonomy" id="43982"/>
    <lineage>
        <taxon>Eukaryota</taxon>
        <taxon>Fungi</taxon>
        <taxon>Dikarya</taxon>
        <taxon>Ascomycota</taxon>
        <taxon>Saccharomycotina</taxon>
        <taxon>Pichiomycetes</taxon>
        <taxon>Pichiales</taxon>
        <taxon>Pichiaceae</taxon>
        <taxon>Ambrosiozyma</taxon>
    </lineage>
</organism>
<dbReference type="GO" id="GO:0005737">
    <property type="term" value="C:cytoplasm"/>
    <property type="evidence" value="ECO:0007669"/>
    <property type="project" value="TreeGrafter"/>
</dbReference>